<proteinExistence type="predicted"/>
<evidence type="ECO:0000256" key="1">
    <source>
        <dbReference type="SAM" id="MobiDB-lite"/>
    </source>
</evidence>
<dbReference type="EMBL" id="WJJP01000370">
    <property type="protein sequence ID" value="MBD3325186.1"/>
    <property type="molecule type" value="Genomic_DNA"/>
</dbReference>
<comment type="caution">
    <text evidence="2">The sequence shown here is derived from an EMBL/GenBank/DDBJ whole genome shotgun (WGS) entry which is preliminary data.</text>
</comment>
<dbReference type="AlphaFoldDB" id="A0A9D5Q6R6"/>
<name>A0A9D5Q6R6_9BACT</name>
<protein>
    <submittedName>
        <fullName evidence="2">Uncharacterized protein</fullName>
    </submittedName>
</protein>
<evidence type="ECO:0000313" key="3">
    <source>
        <dbReference type="Proteomes" id="UP000649604"/>
    </source>
</evidence>
<accession>A0A9D5Q6R6</accession>
<sequence>MQFAGFNTASEVEWIDRGWYVVTEFERTPSINFQRAVELANAHPGFTPLMDERNIMIYRNIYRPSDLLQFQEMYRLIKNWKGAKLYVKGDRVEFDMIGSGIQCYIQTVLTGQDESRPLPEACDIFDAQELEECLGCLGCRRSHVSMAWHPSDAGEIPVWYAFGRLDQHRVYRLNKEELTGTAIGELLEYRYCPLLDLEQIRDLIRQLPEKIDPRKDQEWRYHRKPAQRAAASKPQYHWGAAKEPDILP</sequence>
<organism evidence="2 3">
    <name type="scientific">candidate division KSB3 bacterium</name>
    <dbReference type="NCBI Taxonomy" id="2044937"/>
    <lineage>
        <taxon>Bacteria</taxon>
        <taxon>candidate division KSB3</taxon>
    </lineage>
</organism>
<gene>
    <name evidence="2" type="ORF">GF339_11420</name>
</gene>
<reference evidence="2" key="1">
    <citation type="submission" date="2019-11" db="EMBL/GenBank/DDBJ databases">
        <title>Microbial mats filling the niche in hypersaline microbial mats.</title>
        <authorList>
            <person name="Wong H.L."/>
            <person name="Macleod F.I."/>
            <person name="White R.A. III"/>
            <person name="Burns B.P."/>
        </authorList>
    </citation>
    <scope>NUCLEOTIDE SEQUENCE</scope>
    <source>
        <strain evidence="2">Rbin_158</strain>
    </source>
</reference>
<evidence type="ECO:0000313" key="2">
    <source>
        <dbReference type="EMBL" id="MBD3325186.1"/>
    </source>
</evidence>
<feature type="region of interest" description="Disordered" evidence="1">
    <location>
        <begin position="215"/>
        <end position="248"/>
    </location>
</feature>
<dbReference type="Proteomes" id="UP000649604">
    <property type="component" value="Unassembled WGS sequence"/>
</dbReference>
<feature type="non-terminal residue" evidence="2">
    <location>
        <position position="248"/>
    </location>
</feature>